<accession>A0ABQ5HGH9</accession>
<evidence type="ECO:0000313" key="2">
    <source>
        <dbReference type="Proteomes" id="UP001151760"/>
    </source>
</evidence>
<name>A0ABQ5HGH9_9ASTR</name>
<proteinExistence type="predicted"/>
<dbReference type="EMBL" id="BQNB010019541">
    <property type="protein sequence ID" value="GJT86382.1"/>
    <property type="molecule type" value="Genomic_DNA"/>
</dbReference>
<organism evidence="1 2">
    <name type="scientific">Tanacetum coccineum</name>
    <dbReference type="NCBI Taxonomy" id="301880"/>
    <lineage>
        <taxon>Eukaryota</taxon>
        <taxon>Viridiplantae</taxon>
        <taxon>Streptophyta</taxon>
        <taxon>Embryophyta</taxon>
        <taxon>Tracheophyta</taxon>
        <taxon>Spermatophyta</taxon>
        <taxon>Magnoliopsida</taxon>
        <taxon>eudicotyledons</taxon>
        <taxon>Gunneridae</taxon>
        <taxon>Pentapetalae</taxon>
        <taxon>asterids</taxon>
        <taxon>campanulids</taxon>
        <taxon>Asterales</taxon>
        <taxon>Asteraceae</taxon>
        <taxon>Asteroideae</taxon>
        <taxon>Anthemideae</taxon>
        <taxon>Anthemidinae</taxon>
        <taxon>Tanacetum</taxon>
    </lineage>
</organism>
<protein>
    <submittedName>
        <fullName evidence="1">Uncharacterized protein</fullName>
    </submittedName>
</protein>
<sequence>MFTGTDWEPLEDLFGDTTASVSLNEVEADLSNMETNIQVSPTPTLRINIVFSKSQIIGPVDTPWCQTRQKTKNMEEQSFIATIHQKTNPELLQYCLFSCFLSQRTQENL</sequence>
<evidence type="ECO:0000313" key="1">
    <source>
        <dbReference type="EMBL" id="GJT86382.1"/>
    </source>
</evidence>
<reference evidence="1" key="1">
    <citation type="journal article" date="2022" name="Int. J. Mol. Sci.">
        <title>Draft Genome of Tanacetum Coccineum: Genomic Comparison of Closely Related Tanacetum-Family Plants.</title>
        <authorList>
            <person name="Yamashiro T."/>
            <person name="Shiraishi A."/>
            <person name="Nakayama K."/>
            <person name="Satake H."/>
        </authorList>
    </citation>
    <scope>NUCLEOTIDE SEQUENCE</scope>
</reference>
<comment type="caution">
    <text evidence="1">The sequence shown here is derived from an EMBL/GenBank/DDBJ whole genome shotgun (WGS) entry which is preliminary data.</text>
</comment>
<keyword evidence="2" id="KW-1185">Reference proteome</keyword>
<reference evidence="1" key="2">
    <citation type="submission" date="2022-01" db="EMBL/GenBank/DDBJ databases">
        <authorList>
            <person name="Yamashiro T."/>
            <person name="Shiraishi A."/>
            <person name="Satake H."/>
            <person name="Nakayama K."/>
        </authorList>
    </citation>
    <scope>NUCLEOTIDE SEQUENCE</scope>
</reference>
<gene>
    <name evidence="1" type="ORF">Tco_1068099</name>
</gene>
<dbReference type="Proteomes" id="UP001151760">
    <property type="component" value="Unassembled WGS sequence"/>
</dbReference>